<accession>A0A1X7TFY5</accession>
<protein>
    <submittedName>
        <fullName evidence="1">Uncharacterized protein</fullName>
    </submittedName>
</protein>
<dbReference type="InParanoid" id="A0A1X7TFY5"/>
<dbReference type="EnsemblMetazoa" id="Aqu2.1.13468_001">
    <property type="protein sequence ID" value="Aqu2.1.13468_001"/>
    <property type="gene ID" value="Aqu2.1.13468"/>
</dbReference>
<dbReference type="AlphaFoldDB" id="A0A1X7TFY5"/>
<proteinExistence type="predicted"/>
<sequence length="69" mass="7596">MEALATLNQTSTILSWRTPTSLSAGLVTSPVNYQTRRLHQLRQLFLFSPSSGLYSCPLPMTDGGARLIE</sequence>
<evidence type="ECO:0000313" key="1">
    <source>
        <dbReference type="EnsemblMetazoa" id="Aqu2.1.13468_001"/>
    </source>
</evidence>
<dbReference type="STRING" id="400682.A0A1X7TFY5"/>
<reference evidence="1" key="1">
    <citation type="submission" date="2017-05" db="UniProtKB">
        <authorList>
            <consortium name="EnsemblMetazoa"/>
        </authorList>
    </citation>
    <scope>IDENTIFICATION</scope>
</reference>
<name>A0A1X7TFY5_AMPQE</name>
<organism evidence="1">
    <name type="scientific">Amphimedon queenslandica</name>
    <name type="common">Sponge</name>
    <dbReference type="NCBI Taxonomy" id="400682"/>
    <lineage>
        <taxon>Eukaryota</taxon>
        <taxon>Metazoa</taxon>
        <taxon>Porifera</taxon>
        <taxon>Demospongiae</taxon>
        <taxon>Heteroscleromorpha</taxon>
        <taxon>Haplosclerida</taxon>
        <taxon>Niphatidae</taxon>
        <taxon>Amphimedon</taxon>
    </lineage>
</organism>